<dbReference type="EMBL" id="ML119133">
    <property type="protein sequence ID" value="RPB11710.1"/>
    <property type="molecule type" value="Genomic_DNA"/>
</dbReference>
<sequence length="70" mass="7735">MSGSVSCGFQPPRKRVSIDEPWDNVATLLGEATDNFNPTLTLSQMSLSSSGYWDGILLAMYIHISPRSRM</sequence>
<keyword evidence="2" id="KW-1185">Reference proteome</keyword>
<gene>
    <name evidence="1" type="ORF">P167DRAFT_184905</name>
</gene>
<evidence type="ECO:0000313" key="2">
    <source>
        <dbReference type="Proteomes" id="UP000277580"/>
    </source>
</evidence>
<organism evidence="1 2">
    <name type="scientific">Morchella conica CCBAS932</name>
    <dbReference type="NCBI Taxonomy" id="1392247"/>
    <lineage>
        <taxon>Eukaryota</taxon>
        <taxon>Fungi</taxon>
        <taxon>Dikarya</taxon>
        <taxon>Ascomycota</taxon>
        <taxon>Pezizomycotina</taxon>
        <taxon>Pezizomycetes</taxon>
        <taxon>Pezizales</taxon>
        <taxon>Morchellaceae</taxon>
        <taxon>Morchella</taxon>
    </lineage>
</organism>
<dbReference type="Proteomes" id="UP000277580">
    <property type="component" value="Unassembled WGS sequence"/>
</dbReference>
<reference evidence="1 2" key="1">
    <citation type="journal article" date="2018" name="Nat. Ecol. Evol.">
        <title>Pezizomycetes genomes reveal the molecular basis of ectomycorrhizal truffle lifestyle.</title>
        <authorList>
            <person name="Murat C."/>
            <person name="Payen T."/>
            <person name="Noel B."/>
            <person name="Kuo A."/>
            <person name="Morin E."/>
            <person name="Chen J."/>
            <person name="Kohler A."/>
            <person name="Krizsan K."/>
            <person name="Balestrini R."/>
            <person name="Da Silva C."/>
            <person name="Montanini B."/>
            <person name="Hainaut M."/>
            <person name="Levati E."/>
            <person name="Barry K.W."/>
            <person name="Belfiori B."/>
            <person name="Cichocki N."/>
            <person name="Clum A."/>
            <person name="Dockter R.B."/>
            <person name="Fauchery L."/>
            <person name="Guy J."/>
            <person name="Iotti M."/>
            <person name="Le Tacon F."/>
            <person name="Lindquist E.A."/>
            <person name="Lipzen A."/>
            <person name="Malagnac F."/>
            <person name="Mello A."/>
            <person name="Molinier V."/>
            <person name="Miyauchi S."/>
            <person name="Poulain J."/>
            <person name="Riccioni C."/>
            <person name="Rubini A."/>
            <person name="Sitrit Y."/>
            <person name="Splivallo R."/>
            <person name="Traeger S."/>
            <person name="Wang M."/>
            <person name="Zifcakova L."/>
            <person name="Wipf D."/>
            <person name="Zambonelli A."/>
            <person name="Paolocci F."/>
            <person name="Nowrousian M."/>
            <person name="Ottonello S."/>
            <person name="Baldrian P."/>
            <person name="Spatafora J.W."/>
            <person name="Henrissat B."/>
            <person name="Nagy L.G."/>
            <person name="Aury J.M."/>
            <person name="Wincker P."/>
            <person name="Grigoriev I.V."/>
            <person name="Bonfante P."/>
            <person name="Martin F.M."/>
        </authorList>
    </citation>
    <scope>NUCLEOTIDE SEQUENCE [LARGE SCALE GENOMIC DNA]</scope>
    <source>
        <strain evidence="1 2">CCBAS932</strain>
    </source>
</reference>
<dbReference type="AlphaFoldDB" id="A0A3N4KMJ0"/>
<protein>
    <submittedName>
        <fullName evidence="1">Uncharacterized protein</fullName>
    </submittedName>
</protein>
<proteinExistence type="predicted"/>
<dbReference type="InParanoid" id="A0A3N4KMJ0"/>
<evidence type="ECO:0000313" key="1">
    <source>
        <dbReference type="EMBL" id="RPB11710.1"/>
    </source>
</evidence>
<accession>A0A3N4KMJ0</accession>
<name>A0A3N4KMJ0_9PEZI</name>